<dbReference type="InterPro" id="IPR043129">
    <property type="entry name" value="ATPase_NBD"/>
</dbReference>
<dbReference type="InterPro" id="IPR000905">
    <property type="entry name" value="Gcp-like_dom"/>
</dbReference>
<accession>A0ABY9RM19</accession>
<reference evidence="2" key="1">
    <citation type="submission" date="2023-09" db="EMBL/GenBank/DDBJ databases">
        <title>Undibacterium sp. 20NA77.5 isolated from freshwater.</title>
        <authorList>
            <person name="Le V."/>
            <person name="Ko S.-R."/>
            <person name="Ahn C.-Y."/>
            <person name="Oh H.-M."/>
        </authorList>
    </citation>
    <scope>NUCLEOTIDE SEQUENCE</scope>
    <source>
        <strain evidence="2">20NA77.5</strain>
    </source>
</reference>
<gene>
    <name evidence="2" type="primary">tsaB</name>
    <name evidence="2" type="ORF">RF679_08290</name>
</gene>
<protein>
    <submittedName>
        <fullName evidence="2">tRNA (Adenosine(37)-N6)-threonylcarbamoyltransferase complex dimerization subunit type 1 TsaB</fullName>
        <ecNumber evidence="2">2.3.1.234</ecNumber>
    </submittedName>
</protein>
<evidence type="ECO:0000313" key="2">
    <source>
        <dbReference type="EMBL" id="WMW82263.1"/>
    </source>
</evidence>
<dbReference type="CDD" id="cd24032">
    <property type="entry name" value="ASKHA_NBD_TsaB"/>
    <property type="match status" value="1"/>
</dbReference>
<dbReference type="SUPFAM" id="SSF53067">
    <property type="entry name" value="Actin-like ATPase domain"/>
    <property type="match status" value="2"/>
</dbReference>
<evidence type="ECO:0000259" key="1">
    <source>
        <dbReference type="Pfam" id="PF00814"/>
    </source>
</evidence>
<evidence type="ECO:0000313" key="3">
    <source>
        <dbReference type="Proteomes" id="UP001181355"/>
    </source>
</evidence>
<dbReference type="EMBL" id="CP133720">
    <property type="protein sequence ID" value="WMW82263.1"/>
    <property type="molecule type" value="Genomic_DNA"/>
</dbReference>
<dbReference type="EC" id="2.3.1.234" evidence="2"/>
<dbReference type="Proteomes" id="UP001181355">
    <property type="component" value="Chromosome"/>
</dbReference>
<dbReference type="Pfam" id="PF00814">
    <property type="entry name" value="TsaD"/>
    <property type="match status" value="1"/>
</dbReference>
<sequence length="231" mass="24742">MKTILAIETSTDVASVAISHKGTLKSLELSGVNTHSHGLLPAIQDLLNQHEIALSDVELLALGCGPGAFTGVRTACGVIQGLAFALDLPVLPLVSLHVQAQKAREKFGVEECVCVLDARMSEVYWTHLRWKDGAWEELTNPKLGSTAEVEDHLRSNAVSVVIGTQVSLSDSFQSRAVSAMPHAQQSISLALKAAQDLYVTAELAQPLYLRNKVALTTAERHAQSENKAVGT</sequence>
<proteinExistence type="predicted"/>
<dbReference type="InterPro" id="IPR022496">
    <property type="entry name" value="T6A_TsaB"/>
</dbReference>
<dbReference type="RefSeq" id="WP_309483738.1">
    <property type="nucleotide sequence ID" value="NZ_CP133720.1"/>
</dbReference>
<dbReference type="GO" id="GO:0061711">
    <property type="term" value="F:tRNA N(6)-L-threonylcarbamoyladenine synthase activity"/>
    <property type="evidence" value="ECO:0007669"/>
    <property type="project" value="UniProtKB-EC"/>
</dbReference>
<organism evidence="2 3">
    <name type="scientific">Undibacterium cyanobacteriorum</name>
    <dbReference type="NCBI Taxonomy" id="3073561"/>
    <lineage>
        <taxon>Bacteria</taxon>
        <taxon>Pseudomonadati</taxon>
        <taxon>Pseudomonadota</taxon>
        <taxon>Betaproteobacteria</taxon>
        <taxon>Burkholderiales</taxon>
        <taxon>Oxalobacteraceae</taxon>
        <taxon>Undibacterium</taxon>
    </lineage>
</organism>
<feature type="domain" description="Gcp-like" evidence="1">
    <location>
        <begin position="34"/>
        <end position="151"/>
    </location>
</feature>
<keyword evidence="3" id="KW-1185">Reference proteome</keyword>
<keyword evidence="2" id="KW-0808">Transferase</keyword>
<dbReference type="Gene3D" id="3.30.420.40">
    <property type="match status" value="2"/>
</dbReference>
<name>A0ABY9RM19_9BURK</name>
<dbReference type="NCBIfam" id="TIGR03725">
    <property type="entry name" value="T6A_YeaZ"/>
    <property type="match status" value="1"/>
</dbReference>
<keyword evidence="2" id="KW-0012">Acyltransferase</keyword>